<keyword evidence="4" id="KW-1185">Reference proteome</keyword>
<dbReference type="EMBL" id="JBBPBN010000051">
    <property type="protein sequence ID" value="KAK8991797.1"/>
    <property type="molecule type" value="Genomic_DNA"/>
</dbReference>
<feature type="region of interest" description="Disordered" evidence="1">
    <location>
        <begin position="1"/>
        <end position="25"/>
    </location>
</feature>
<feature type="region of interest" description="Disordered" evidence="1">
    <location>
        <begin position="145"/>
        <end position="182"/>
    </location>
</feature>
<feature type="region of interest" description="Disordered" evidence="1">
    <location>
        <begin position="209"/>
        <end position="248"/>
    </location>
</feature>
<feature type="compositionally biased region" description="Basic residues" evidence="1">
    <location>
        <begin position="222"/>
        <end position="233"/>
    </location>
</feature>
<feature type="compositionally biased region" description="Basic and acidic residues" evidence="1">
    <location>
        <begin position="234"/>
        <end position="248"/>
    </location>
</feature>
<organism evidence="3 4">
    <name type="scientific">Hibiscus sabdariffa</name>
    <name type="common">roselle</name>
    <dbReference type="NCBI Taxonomy" id="183260"/>
    <lineage>
        <taxon>Eukaryota</taxon>
        <taxon>Viridiplantae</taxon>
        <taxon>Streptophyta</taxon>
        <taxon>Embryophyta</taxon>
        <taxon>Tracheophyta</taxon>
        <taxon>Spermatophyta</taxon>
        <taxon>Magnoliopsida</taxon>
        <taxon>eudicotyledons</taxon>
        <taxon>Gunneridae</taxon>
        <taxon>Pentapetalae</taxon>
        <taxon>rosids</taxon>
        <taxon>malvids</taxon>
        <taxon>Malvales</taxon>
        <taxon>Malvaceae</taxon>
        <taxon>Malvoideae</taxon>
        <taxon>Hibiscus</taxon>
    </lineage>
</organism>
<feature type="compositionally biased region" description="Basic and acidic residues" evidence="1">
    <location>
        <begin position="1"/>
        <end position="22"/>
    </location>
</feature>
<comment type="caution">
    <text evidence="3">The sequence shown here is derived from an EMBL/GenBank/DDBJ whole genome shotgun (WGS) entry which is preliminary data.</text>
</comment>
<evidence type="ECO:0000313" key="4">
    <source>
        <dbReference type="Proteomes" id="UP001396334"/>
    </source>
</evidence>
<sequence length="301" mass="34833">MVETKSRGSSSETKKYDRDTRSRPISLIEECSEKTLKKGDDKLKENLEEIEKVMEEDERNILDGGKEVRLESLKENSRTNLSPNYSWAEVVKRETKERNKTEEKIRADVVALGFDKNEILILEEDPNVDSEECFDSINHKEKREDFGTMFSIPNNQNEKSKMDITSERAEEDRVQESEKESFDRFDLPEFHASLSIVNRKGQKYGSMLAIQEGSLTEAEKRRRDRARRRQKKKDKGESPSELEGRSISDSDIQARKEILLLEAQRTLEVGKNVGIEFIGNKKAVKEELIALAEKEQQDKKN</sequence>
<reference evidence="3 4" key="1">
    <citation type="journal article" date="2024" name="G3 (Bethesda)">
        <title>Genome assembly of Hibiscus sabdariffa L. provides insights into metabolisms of medicinal natural products.</title>
        <authorList>
            <person name="Kim T."/>
        </authorList>
    </citation>
    <scope>NUCLEOTIDE SEQUENCE [LARGE SCALE GENOMIC DNA]</scope>
    <source>
        <strain evidence="3">TK-2024</strain>
        <tissue evidence="3">Old leaves</tissue>
    </source>
</reference>
<dbReference type="EMBL" id="JBBPBN010000051">
    <property type="protein sequence ID" value="KAK8991793.1"/>
    <property type="molecule type" value="Genomic_DNA"/>
</dbReference>
<feature type="compositionally biased region" description="Basic and acidic residues" evidence="1">
    <location>
        <begin position="158"/>
        <end position="182"/>
    </location>
</feature>
<protein>
    <submittedName>
        <fullName evidence="3">Uncharacterized protein</fullName>
    </submittedName>
</protein>
<evidence type="ECO:0000256" key="1">
    <source>
        <dbReference type="SAM" id="MobiDB-lite"/>
    </source>
</evidence>
<evidence type="ECO:0000313" key="2">
    <source>
        <dbReference type="EMBL" id="KAK8991793.1"/>
    </source>
</evidence>
<evidence type="ECO:0000313" key="3">
    <source>
        <dbReference type="EMBL" id="KAK8991797.1"/>
    </source>
</evidence>
<proteinExistence type="predicted"/>
<gene>
    <name evidence="2" type="ORF">V6N11_044693</name>
    <name evidence="3" type="ORF">V6N11_044697</name>
</gene>
<accession>A0ABR2PTL7</accession>
<name>A0ABR2PTL7_9ROSI</name>
<dbReference type="Proteomes" id="UP001396334">
    <property type="component" value="Unassembled WGS sequence"/>
</dbReference>